<dbReference type="PANTHER" id="PTHR43229">
    <property type="entry name" value="NODULATION PROTEIN J"/>
    <property type="match status" value="1"/>
</dbReference>
<evidence type="ECO:0000256" key="1">
    <source>
        <dbReference type="ARBA" id="ARBA00004141"/>
    </source>
</evidence>
<keyword evidence="8" id="KW-1185">Reference proteome</keyword>
<evidence type="ECO:0000259" key="6">
    <source>
        <dbReference type="Pfam" id="PF12698"/>
    </source>
</evidence>
<protein>
    <submittedName>
        <fullName evidence="7">ABC-2 type transport system permease protein</fullName>
    </submittedName>
</protein>
<accession>A0A4R3MVY2</accession>
<proteinExistence type="predicted"/>
<keyword evidence="3 5" id="KW-1133">Transmembrane helix</keyword>
<evidence type="ECO:0000256" key="4">
    <source>
        <dbReference type="ARBA" id="ARBA00023136"/>
    </source>
</evidence>
<comment type="subcellular location">
    <subcellularLocation>
        <location evidence="1">Membrane</location>
        <topology evidence="1">Multi-pass membrane protein</topology>
    </subcellularLocation>
</comment>
<gene>
    <name evidence="7" type="ORF">EDD68_11760</name>
</gene>
<feature type="transmembrane region" description="Helical" evidence="5">
    <location>
        <begin position="178"/>
        <end position="199"/>
    </location>
</feature>
<evidence type="ECO:0000313" key="8">
    <source>
        <dbReference type="Proteomes" id="UP000294650"/>
    </source>
</evidence>
<feature type="transmembrane region" description="Helical" evidence="5">
    <location>
        <begin position="21"/>
        <end position="44"/>
    </location>
</feature>
<feature type="transmembrane region" description="Helical" evidence="5">
    <location>
        <begin position="219"/>
        <end position="243"/>
    </location>
</feature>
<feature type="transmembrane region" description="Helical" evidence="5">
    <location>
        <begin position="64"/>
        <end position="83"/>
    </location>
</feature>
<dbReference type="GO" id="GO:0140359">
    <property type="term" value="F:ABC-type transporter activity"/>
    <property type="evidence" value="ECO:0007669"/>
    <property type="project" value="InterPro"/>
</dbReference>
<dbReference type="InterPro" id="IPR013525">
    <property type="entry name" value="ABC2_TM"/>
</dbReference>
<feature type="domain" description="ABC-2 type transporter transmembrane" evidence="6">
    <location>
        <begin position="44"/>
        <end position="240"/>
    </location>
</feature>
<reference evidence="7 8" key="1">
    <citation type="submission" date="2019-03" db="EMBL/GenBank/DDBJ databases">
        <title>Genomic Encyclopedia of Type Strains, Phase IV (KMG-IV): sequencing the most valuable type-strain genomes for metagenomic binning, comparative biology and taxonomic classification.</title>
        <authorList>
            <person name="Goeker M."/>
        </authorList>
    </citation>
    <scope>NUCLEOTIDE SEQUENCE [LARGE SCALE GENOMIC DNA]</scope>
    <source>
        <strain evidence="7 8">DSM 25894</strain>
    </source>
</reference>
<dbReference type="Pfam" id="PF12698">
    <property type="entry name" value="ABC2_membrane_3"/>
    <property type="match status" value="1"/>
</dbReference>
<feature type="transmembrane region" description="Helical" evidence="5">
    <location>
        <begin position="104"/>
        <end position="124"/>
    </location>
</feature>
<dbReference type="GO" id="GO:0016020">
    <property type="term" value="C:membrane"/>
    <property type="evidence" value="ECO:0007669"/>
    <property type="project" value="UniProtKB-SubCell"/>
</dbReference>
<dbReference type="Proteomes" id="UP000294650">
    <property type="component" value="Unassembled WGS sequence"/>
</dbReference>
<keyword evidence="4 5" id="KW-0472">Membrane</keyword>
<keyword evidence="2 5" id="KW-0812">Transmembrane</keyword>
<evidence type="ECO:0000256" key="3">
    <source>
        <dbReference type="ARBA" id="ARBA00022989"/>
    </source>
</evidence>
<sequence length="258" mass="29662">MKKFFHLIKANIKKEYIEMKRYWPNTLSMVLTIYFIFLAMFLGIQFVGDPNQADTNIQYVIVNYIFWYLTLITLQGPGFTITLEATRGTLEQLYMSPMGVWKIFLSRQIGTVIIHFFIIVVLLFASMLMTNQWLNISPLATLPIFLFTIIGMIGVSFIIAGLAIIVKQIQAFLQIMQFILMALTFIPLSVAPFLAYAPFVKGIDMIRQIMIHNMTLADFTWLDYALLIASAAFYFAIGIFTYLRCEKIAMEKGLLGQY</sequence>
<name>A0A4R3MVY2_9BACI</name>
<evidence type="ECO:0000256" key="5">
    <source>
        <dbReference type="SAM" id="Phobius"/>
    </source>
</evidence>
<dbReference type="OrthoDB" id="9815972at2"/>
<evidence type="ECO:0000256" key="2">
    <source>
        <dbReference type="ARBA" id="ARBA00022692"/>
    </source>
</evidence>
<dbReference type="InterPro" id="IPR051784">
    <property type="entry name" value="Nod_factor_ABC_transporter"/>
</dbReference>
<dbReference type="EMBL" id="SMAN01000017">
    <property type="protein sequence ID" value="TCT19666.1"/>
    <property type="molecule type" value="Genomic_DNA"/>
</dbReference>
<comment type="caution">
    <text evidence="7">The sequence shown here is derived from an EMBL/GenBank/DDBJ whole genome shotgun (WGS) entry which is preliminary data.</text>
</comment>
<dbReference type="RefSeq" id="WP_132372415.1">
    <property type="nucleotide sequence ID" value="NZ_SMAN01000017.1"/>
</dbReference>
<dbReference type="AlphaFoldDB" id="A0A4R3MVY2"/>
<evidence type="ECO:0000313" key="7">
    <source>
        <dbReference type="EMBL" id="TCT19666.1"/>
    </source>
</evidence>
<dbReference type="PANTHER" id="PTHR43229:SF2">
    <property type="entry name" value="NODULATION PROTEIN J"/>
    <property type="match status" value="1"/>
</dbReference>
<organism evidence="7 8">
    <name type="scientific">Melghiribacillus thermohalophilus</name>
    <dbReference type="NCBI Taxonomy" id="1324956"/>
    <lineage>
        <taxon>Bacteria</taxon>
        <taxon>Bacillati</taxon>
        <taxon>Bacillota</taxon>
        <taxon>Bacilli</taxon>
        <taxon>Bacillales</taxon>
        <taxon>Bacillaceae</taxon>
        <taxon>Melghiribacillus</taxon>
    </lineage>
</organism>
<feature type="transmembrane region" description="Helical" evidence="5">
    <location>
        <begin position="144"/>
        <end position="166"/>
    </location>
</feature>